<reference evidence="3 4" key="1">
    <citation type="submission" date="2015-09" db="EMBL/GenBank/DDBJ databases">
        <authorList>
            <consortium name="Swine Surveillance"/>
        </authorList>
    </citation>
    <scope>NUCLEOTIDE SEQUENCE [LARGE SCALE GENOMIC DNA]</scope>
    <source>
        <strain evidence="3 4">CECT 8399</strain>
    </source>
</reference>
<gene>
    <name evidence="3" type="primary">pglI</name>
    <name evidence="3" type="ORF">PHA8399_00004</name>
</gene>
<keyword evidence="1" id="KW-0472">Membrane</keyword>
<organism evidence="3 4">
    <name type="scientific">Leisingera aquaemixtae</name>
    <dbReference type="NCBI Taxonomy" id="1396826"/>
    <lineage>
        <taxon>Bacteria</taxon>
        <taxon>Pseudomonadati</taxon>
        <taxon>Pseudomonadota</taxon>
        <taxon>Alphaproteobacteria</taxon>
        <taxon>Rhodobacterales</taxon>
        <taxon>Roseobacteraceae</taxon>
        <taxon>Leisingera</taxon>
    </lineage>
</organism>
<sequence>MADAPPEVSVVVPTYNRGHLICEALDSVQAQTFRDLEIIVIDDGSEDDTAARVSAWAKTVPLPVVYEKQPNAGGNAARNRGIDRARGRFVAFLDSDDLWHPQKIEKQMARLAARPEFGAVYCGLRETDAESGRVIAEPRHAYPEGDLLNALLVSDVTAPTSAYTVRRRLLIEAGKFDLALAARQDWDMWIRLARLAPISCVPEVLADLRQHPGPRTVSDPARELRAHKRILDKYAALRRRRAWWLPLAARAGFHRRTGRVQFHYLGRRGAAIRQYLIAIALWPFAADSWAALLGAFLPAGIRGRLRRRWNSVFGRTFLAIRNH</sequence>
<evidence type="ECO:0000259" key="2">
    <source>
        <dbReference type="Pfam" id="PF00535"/>
    </source>
</evidence>
<dbReference type="RefSeq" id="WP_058284180.1">
    <property type="nucleotide sequence ID" value="NZ_CYSR01000001.1"/>
</dbReference>
<dbReference type="EMBL" id="CYSR01000001">
    <property type="protein sequence ID" value="CUH97901.1"/>
    <property type="molecule type" value="Genomic_DNA"/>
</dbReference>
<dbReference type="Pfam" id="PF00535">
    <property type="entry name" value="Glycos_transf_2"/>
    <property type="match status" value="1"/>
</dbReference>
<feature type="transmembrane region" description="Helical" evidence="1">
    <location>
        <begin position="275"/>
        <end position="299"/>
    </location>
</feature>
<keyword evidence="3" id="KW-0808">Transferase</keyword>
<dbReference type="Proteomes" id="UP000051326">
    <property type="component" value="Unassembled WGS sequence"/>
</dbReference>
<feature type="domain" description="Glycosyltransferase 2-like" evidence="2">
    <location>
        <begin position="9"/>
        <end position="131"/>
    </location>
</feature>
<accession>A0A0P1H4Z8</accession>
<evidence type="ECO:0000313" key="3">
    <source>
        <dbReference type="EMBL" id="CUH97901.1"/>
    </source>
</evidence>
<dbReference type="CDD" id="cd00761">
    <property type="entry name" value="Glyco_tranf_GTA_type"/>
    <property type="match status" value="1"/>
</dbReference>
<protein>
    <submittedName>
        <fullName evidence="3">GalNAc(5)-diNAcBac-PP-undecaprenol beta-1,3-glucosyltransferase</fullName>
        <ecNumber evidence="3">2.4.1.293</ecNumber>
    </submittedName>
</protein>
<keyword evidence="1" id="KW-0812">Transmembrane</keyword>
<dbReference type="Gene3D" id="3.90.550.10">
    <property type="entry name" value="Spore Coat Polysaccharide Biosynthesis Protein SpsA, Chain A"/>
    <property type="match status" value="1"/>
</dbReference>
<proteinExistence type="predicted"/>
<evidence type="ECO:0000256" key="1">
    <source>
        <dbReference type="SAM" id="Phobius"/>
    </source>
</evidence>
<dbReference type="InterPro" id="IPR001173">
    <property type="entry name" value="Glyco_trans_2-like"/>
</dbReference>
<dbReference type="InterPro" id="IPR029044">
    <property type="entry name" value="Nucleotide-diphossugar_trans"/>
</dbReference>
<dbReference type="PANTHER" id="PTHR22916">
    <property type="entry name" value="GLYCOSYLTRANSFERASE"/>
    <property type="match status" value="1"/>
</dbReference>
<keyword evidence="3" id="KW-0328">Glycosyltransferase</keyword>
<dbReference type="GO" id="GO:0016758">
    <property type="term" value="F:hexosyltransferase activity"/>
    <property type="evidence" value="ECO:0007669"/>
    <property type="project" value="UniProtKB-ARBA"/>
</dbReference>
<evidence type="ECO:0000313" key="4">
    <source>
        <dbReference type="Proteomes" id="UP000051326"/>
    </source>
</evidence>
<dbReference type="PANTHER" id="PTHR22916:SF3">
    <property type="entry name" value="UDP-GLCNAC:BETAGAL BETA-1,3-N-ACETYLGLUCOSAMINYLTRANSFERASE-LIKE PROTEIN 1"/>
    <property type="match status" value="1"/>
</dbReference>
<keyword evidence="1" id="KW-1133">Transmembrane helix</keyword>
<name>A0A0P1H4Z8_9RHOB</name>
<dbReference type="EC" id="2.4.1.293" evidence="3"/>
<dbReference type="SUPFAM" id="SSF53448">
    <property type="entry name" value="Nucleotide-diphospho-sugar transferases"/>
    <property type="match status" value="1"/>
</dbReference>
<dbReference type="STRING" id="1396826.PHA8399_00004"/>
<dbReference type="AlphaFoldDB" id="A0A0P1H4Z8"/>